<reference evidence="7" key="1">
    <citation type="journal article" date="2011" name="Nat. Commun.">
        <title>Effector diversification within compartments of the Leptosphaeria maculans genome affected by Repeat-Induced Point mutations.</title>
        <authorList>
            <person name="Rouxel T."/>
            <person name="Grandaubert J."/>
            <person name="Hane J.K."/>
            <person name="Hoede C."/>
            <person name="van de Wouw A.P."/>
            <person name="Couloux A."/>
            <person name="Dominguez V."/>
            <person name="Anthouard V."/>
            <person name="Bally P."/>
            <person name="Bourras S."/>
            <person name="Cozijnsen A.J."/>
            <person name="Ciuffetti L.M."/>
            <person name="Degrave A."/>
            <person name="Dilmaghani A."/>
            <person name="Duret L."/>
            <person name="Fudal I."/>
            <person name="Goodwin S.B."/>
            <person name="Gout L."/>
            <person name="Glaser N."/>
            <person name="Linglin J."/>
            <person name="Kema G.H.J."/>
            <person name="Lapalu N."/>
            <person name="Lawrence C.B."/>
            <person name="May K."/>
            <person name="Meyer M."/>
            <person name="Ollivier B."/>
            <person name="Poulain J."/>
            <person name="Schoch C.L."/>
            <person name="Simon A."/>
            <person name="Spatafora J.W."/>
            <person name="Stachowiak A."/>
            <person name="Turgeon B.G."/>
            <person name="Tyler B.M."/>
            <person name="Vincent D."/>
            <person name="Weissenbach J."/>
            <person name="Amselem J."/>
            <person name="Quesneville H."/>
            <person name="Oliver R.P."/>
            <person name="Wincker P."/>
            <person name="Balesdent M.-H."/>
            <person name="Howlett B.J."/>
        </authorList>
    </citation>
    <scope>NUCLEOTIDE SEQUENCE [LARGE SCALE GENOMIC DNA]</scope>
    <source>
        <strain evidence="7">JN3 / isolate v23.1.3 / race Av1-4-5-6-7-8</strain>
    </source>
</reference>
<evidence type="ECO:0000256" key="2">
    <source>
        <dbReference type="ARBA" id="ARBA00022692"/>
    </source>
</evidence>
<sequence length="68" mass="7765">MVPFWQGMSYLVDCYGFYPNSAISVNTFIRSLVEALFPLFTRTMYDNLGVAWATSLLGFLCVGFCQYQ</sequence>
<feature type="transmembrane region" description="Helical" evidence="5">
    <location>
        <begin position="49"/>
        <end position="67"/>
    </location>
</feature>
<dbReference type="PANTHER" id="PTHR23502:SF47">
    <property type="entry name" value="MAJOR FACILITATOR SUPERFAMILY (MFS) PROFILE DOMAIN-CONTAINING PROTEIN-RELATED"/>
    <property type="match status" value="1"/>
</dbReference>
<evidence type="ECO:0000313" key="6">
    <source>
        <dbReference type="EMBL" id="CBX90618.1"/>
    </source>
</evidence>
<dbReference type="Proteomes" id="UP000002668">
    <property type="component" value="Genome"/>
</dbReference>
<gene>
    <name evidence="6" type="ORF">LEMA_uP056520.1</name>
</gene>
<dbReference type="eggNOG" id="KOG0255">
    <property type="taxonomic scope" value="Eukaryota"/>
</dbReference>
<dbReference type="STRING" id="985895.E4ZH48"/>
<evidence type="ECO:0000256" key="4">
    <source>
        <dbReference type="ARBA" id="ARBA00023136"/>
    </source>
</evidence>
<dbReference type="HOGENOM" id="CLU_2794389_0_0_1"/>
<name>E4ZH48_LEPMJ</name>
<dbReference type="GO" id="GO:0022857">
    <property type="term" value="F:transmembrane transporter activity"/>
    <property type="evidence" value="ECO:0007669"/>
    <property type="project" value="TreeGrafter"/>
</dbReference>
<dbReference type="EMBL" id="FP929065">
    <property type="protein sequence ID" value="CBX90618.1"/>
    <property type="molecule type" value="Genomic_DNA"/>
</dbReference>
<protein>
    <submittedName>
        <fullName evidence="6">Predicted protein</fullName>
    </submittedName>
</protein>
<evidence type="ECO:0000313" key="7">
    <source>
        <dbReference type="Proteomes" id="UP000002668"/>
    </source>
</evidence>
<keyword evidence="4 5" id="KW-0472">Membrane</keyword>
<organism evidence="7">
    <name type="scientific">Leptosphaeria maculans (strain JN3 / isolate v23.1.3 / race Av1-4-5-6-7-8)</name>
    <name type="common">Blackleg fungus</name>
    <name type="synonym">Phoma lingam</name>
    <dbReference type="NCBI Taxonomy" id="985895"/>
    <lineage>
        <taxon>Eukaryota</taxon>
        <taxon>Fungi</taxon>
        <taxon>Dikarya</taxon>
        <taxon>Ascomycota</taxon>
        <taxon>Pezizomycotina</taxon>
        <taxon>Dothideomycetes</taxon>
        <taxon>Pleosporomycetidae</taxon>
        <taxon>Pleosporales</taxon>
        <taxon>Pleosporineae</taxon>
        <taxon>Leptosphaeriaceae</taxon>
        <taxon>Plenodomus</taxon>
        <taxon>Plenodomus lingam/Leptosphaeria maculans species complex</taxon>
    </lineage>
</organism>
<dbReference type="VEuPathDB" id="FungiDB:LEMA_uP056520.1"/>
<accession>E4ZH48</accession>
<dbReference type="OrthoDB" id="446368at2759"/>
<comment type="subcellular location">
    <subcellularLocation>
        <location evidence="1">Membrane</location>
        <topology evidence="1">Multi-pass membrane protein</topology>
    </subcellularLocation>
</comment>
<keyword evidence="7" id="KW-1185">Reference proteome</keyword>
<keyword evidence="2 5" id="KW-0812">Transmembrane</keyword>
<proteinExistence type="predicted"/>
<dbReference type="PANTHER" id="PTHR23502">
    <property type="entry name" value="MAJOR FACILITATOR SUPERFAMILY"/>
    <property type="match status" value="1"/>
</dbReference>
<dbReference type="AlphaFoldDB" id="E4ZH48"/>
<evidence type="ECO:0000256" key="5">
    <source>
        <dbReference type="SAM" id="Phobius"/>
    </source>
</evidence>
<evidence type="ECO:0000256" key="3">
    <source>
        <dbReference type="ARBA" id="ARBA00022989"/>
    </source>
</evidence>
<dbReference type="GO" id="GO:0005886">
    <property type="term" value="C:plasma membrane"/>
    <property type="evidence" value="ECO:0007669"/>
    <property type="project" value="TreeGrafter"/>
</dbReference>
<evidence type="ECO:0000256" key="1">
    <source>
        <dbReference type="ARBA" id="ARBA00004141"/>
    </source>
</evidence>
<keyword evidence="3 5" id="KW-1133">Transmembrane helix</keyword>
<dbReference type="InParanoid" id="E4ZH48"/>